<name>A0A914PTW6_9BILA</name>
<dbReference type="Proteomes" id="UP000887578">
    <property type="component" value="Unplaced"/>
</dbReference>
<evidence type="ECO:0000313" key="1">
    <source>
        <dbReference type="Proteomes" id="UP000887578"/>
    </source>
</evidence>
<dbReference type="AlphaFoldDB" id="A0A914PTW6"/>
<sequence length="105" mass="12232">MPWQNGITDLSATAQISRATKLEHLKLDWIYENLTPQIISNFIIKQMSNSSFTELCGMGKGADCACKYEREIRDVISKKLENAKFEFNVYRVINQWQVPLFPRLF</sequence>
<protein>
    <submittedName>
        <fullName evidence="2">Uncharacterized protein</fullName>
    </submittedName>
</protein>
<accession>A0A914PTW6</accession>
<dbReference type="WBParaSite" id="PDA_v2.g22171.t1">
    <property type="protein sequence ID" value="PDA_v2.g22171.t1"/>
    <property type="gene ID" value="PDA_v2.g22171"/>
</dbReference>
<proteinExistence type="predicted"/>
<evidence type="ECO:0000313" key="2">
    <source>
        <dbReference type="WBParaSite" id="PDA_v2.g22171.t1"/>
    </source>
</evidence>
<reference evidence="2" key="1">
    <citation type="submission" date="2022-11" db="UniProtKB">
        <authorList>
            <consortium name="WormBaseParasite"/>
        </authorList>
    </citation>
    <scope>IDENTIFICATION</scope>
</reference>
<keyword evidence="1" id="KW-1185">Reference proteome</keyword>
<organism evidence="1 2">
    <name type="scientific">Panagrolaimus davidi</name>
    <dbReference type="NCBI Taxonomy" id="227884"/>
    <lineage>
        <taxon>Eukaryota</taxon>
        <taxon>Metazoa</taxon>
        <taxon>Ecdysozoa</taxon>
        <taxon>Nematoda</taxon>
        <taxon>Chromadorea</taxon>
        <taxon>Rhabditida</taxon>
        <taxon>Tylenchina</taxon>
        <taxon>Panagrolaimomorpha</taxon>
        <taxon>Panagrolaimoidea</taxon>
        <taxon>Panagrolaimidae</taxon>
        <taxon>Panagrolaimus</taxon>
    </lineage>
</organism>